<dbReference type="EMBL" id="BAAAPE010000005">
    <property type="protein sequence ID" value="GAA2068911.1"/>
    <property type="molecule type" value="Genomic_DNA"/>
</dbReference>
<gene>
    <name evidence="2" type="ORF">GCM10009801_17740</name>
</gene>
<dbReference type="SUPFAM" id="SSF51735">
    <property type="entry name" value="NAD(P)-binding Rossmann-fold domains"/>
    <property type="match status" value="1"/>
</dbReference>
<dbReference type="Gene3D" id="3.40.50.720">
    <property type="entry name" value="NAD(P)-binding Rossmann-like Domain"/>
    <property type="match status" value="1"/>
</dbReference>
<sequence length="284" mass="29980">MVTGATGGIGEAVARRLAARGATVVLVGRSDARLDRARRRILAAVPHAELRTERADLSLLSEVRELAARLGEQPPPDVVVSNAAVIAPPDDVTSEGLQRTLATNYLAPYVLLRSLVGPIGGRRARFVVVGASPTVLARFPVDVHDPAAAPGGRRPAPGLKAFTCYARSKNMNTMLVHALADRLKGSRITVNGAHPGIIKGTGIGEDSLGALKSLSPLLNPFFPGPDVGADTPAWLATSPETEHVTGRFYVKRRQATTAPHTTDPARCDTLWIRTAELTGLPPSL</sequence>
<evidence type="ECO:0000313" key="3">
    <source>
        <dbReference type="Proteomes" id="UP001500016"/>
    </source>
</evidence>
<dbReference type="InterPro" id="IPR036291">
    <property type="entry name" value="NAD(P)-bd_dom_sf"/>
</dbReference>
<evidence type="ECO:0000313" key="2">
    <source>
        <dbReference type="EMBL" id="GAA2068911.1"/>
    </source>
</evidence>
<dbReference type="Pfam" id="PF00106">
    <property type="entry name" value="adh_short"/>
    <property type="match status" value="1"/>
</dbReference>
<organism evidence="2 3">
    <name type="scientific">Streptomyces albiaxialis</name>
    <dbReference type="NCBI Taxonomy" id="329523"/>
    <lineage>
        <taxon>Bacteria</taxon>
        <taxon>Bacillati</taxon>
        <taxon>Actinomycetota</taxon>
        <taxon>Actinomycetes</taxon>
        <taxon>Kitasatosporales</taxon>
        <taxon>Streptomycetaceae</taxon>
        <taxon>Streptomyces</taxon>
    </lineage>
</organism>
<accession>A0ABP5H8R4</accession>
<evidence type="ECO:0000256" key="1">
    <source>
        <dbReference type="ARBA" id="ARBA00023002"/>
    </source>
</evidence>
<dbReference type="InterPro" id="IPR002347">
    <property type="entry name" value="SDR_fam"/>
</dbReference>
<reference evidence="3" key="1">
    <citation type="journal article" date="2019" name="Int. J. Syst. Evol. Microbiol.">
        <title>The Global Catalogue of Microorganisms (GCM) 10K type strain sequencing project: providing services to taxonomists for standard genome sequencing and annotation.</title>
        <authorList>
            <consortium name="The Broad Institute Genomics Platform"/>
            <consortium name="The Broad Institute Genome Sequencing Center for Infectious Disease"/>
            <person name="Wu L."/>
            <person name="Ma J."/>
        </authorList>
    </citation>
    <scope>NUCLEOTIDE SEQUENCE [LARGE SCALE GENOMIC DNA]</scope>
    <source>
        <strain evidence="3">JCM 15478</strain>
    </source>
</reference>
<dbReference type="Proteomes" id="UP001500016">
    <property type="component" value="Unassembled WGS sequence"/>
</dbReference>
<name>A0ABP5H8R4_9ACTN</name>
<proteinExistence type="predicted"/>
<comment type="caution">
    <text evidence="2">The sequence shown here is derived from an EMBL/GenBank/DDBJ whole genome shotgun (WGS) entry which is preliminary data.</text>
</comment>
<dbReference type="PANTHER" id="PTHR43157">
    <property type="entry name" value="PHOSPHATIDYLINOSITOL-GLYCAN BIOSYNTHESIS CLASS F PROTEIN-RELATED"/>
    <property type="match status" value="1"/>
</dbReference>
<keyword evidence="1" id="KW-0560">Oxidoreductase</keyword>
<protein>
    <submittedName>
        <fullName evidence="2">SDR family oxidoreductase</fullName>
    </submittedName>
</protein>
<dbReference type="PANTHER" id="PTHR43157:SF31">
    <property type="entry name" value="PHOSPHATIDYLINOSITOL-GLYCAN BIOSYNTHESIS CLASS F PROTEIN"/>
    <property type="match status" value="1"/>
</dbReference>
<keyword evidence="3" id="KW-1185">Reference proteome</keyword>